<dbReference type="Proteomes" id="UP000779900">
    <property type="component" value="Unassembled WGS sequence"/>
</dbReference>
<gene>
    <name evidence="3" type="ORF">FJY68_07095</name>
    <name evidence="4" type="ORF">FJY68_13115</name>
</gene>
<organism evidence="3 5">
    <name type="scientific">candidate division WOR-3 bacterium</name>
    <dbReference type="NCBI Taxonomy" id="2052148"/>
    <lineage>
        <taxon>Bacteria</taxon>
        <taxon>Bacteria division WOR-3</taxon>
    </lineage>
</organism>
<comment type="caution">
    <text evidence="3">The sequence shown here is derived from an EMBL/GenBank/DDBJ whole genome shotgun (WGS) entry which is preliminary data.</text>
</comment>
<evidence type="ECO:0000313" key="4">
    <source>
        <dbReference type="EMBL" id="MBM3332764.1"/>
    </source>
</evidence>
<feature type="region of interest" description="Disordered" evidence="1">
    <location>
        <begin position="141"/>
        <end position="181"/>
    </location>
</feature>
<dbReference type="EMBL" id="VGIR01000132">
    <property type="protein sequence ID" value="MBM3332764.1"/>
    <property type="molecule type" value="Genomic_DNA"/>
</dbReference>
<name>A0A938BRG4_UNCW3</name>
<keyword evidence="2" id="KW-0812">Transmembrane</keyword>
<evidence type="ECO:0000256" key="1">
    <source>
        <dbReference type="SAM" id="MobiDB-lite"/>
    </source>
</evidence>
<proteinExistence type="predicted"/>
<keyword evidence="2" id="KW-1133">Transmembrane helix</keyword>
<feature type="transmembrane region" description="Helical" evidence="2">
    <location>
        <begin position="63"/>
        <end position="85"/>
    </location>
</feature>
<sequence>MNRSEQARMLIGLTMPGSGPAAGAAAPPRVPCPSGQRWLAVKGTLTRARRWSREHSLDSFHTVYWLAMFACCSLFGLMVGGYVGFMENATSHAAPPHSFAQLAATDVGWAAKMRQDWLASHPRESAGRRGRETHWQRLIKSTATDSGLGGRPSPTTLGGPFVRLDAPVAGGAPSLPNHESE</sequence>
<dbReference type="AlphaFoldDB" id="A0A938BRG4"/>
<accession>A0A938BRG4</accession>
<keyword evidence="2" id="KW-0472">Membrane</keyword>
<evidence type="ECO:0000313" key="5">
    <source>
        <dbReference type="Proteomes" id="UP000779900"/>
    </source>
</evidence>
<evidence type="ECO:0000256" key="2">
    <source>
        <dbReference type="SAM" id="Phobius"/>
    </source>
</evidence>
<dbReference type="EMBL" id="VGIR01000036">
    <property type="protein sequence ID" value="MBM3331605.1"/>
    <property type="molecule type" value="Genomic_DNA"/>
</dbReference>
<evidence type="ECO:0000313" key="3">
    <source>
        <dbReference type="EMBL" id="MBM3331605.1"/>
    </source>
</evidence>
<reference evidence="3" key="1">
    <citation type="submission" date="2019-03" db="EMBL/GenBank/DDBJ databases">
        <title>Lake Tanganyika Metagenome-Assembled Genomes (MAGs).</title>
        <authorList>
            <person name="Tran P."/>
        </authorList>
    </citation>
    <scope>NUCLEOTIDE SEQUENCE</scope>
    <source>
        <strain evidence="3">K_DeepCast_150m_m2_040</strain>
    </source>
</reference>
<protein>
    <submittedName>
        <fullName evidence="3">Uncharacterized protein</fullName>
    </submittedName>
</protein>